<reference evidence="15 16" key="1">
    <citation type="journal article" date="2012" name="Eukaryot. Cell">
        <title>Genome sequence of the Trichosporon asahii environmental strain CBS 8904.</title>
        <authorList>
            <person name="Yang R.Y."/>
            <person name="Li H.T."/>
            <person name="Zhu H."/>
            <person name="Zhou G.P."/>
            <person name="Wang M."/>
            <person name="Wang L."/>
        </authorList>
    </citation>
    <scope>NUCLEOTIDE SEQUENCE [LARGE SCALE GENOMIC DNA]</scope>
    <source>
        <strain evidence="15 16">CBS 8904</strain>
    </source>
</reference>
<sequence>MNSTTLSPGDVVAGPSRTRARPPSQPAASSKAAPGPTTRTLKQPMTLRVAESSIAGTGAQDKEEYFRALKRKAELARRVDKWMDRVMEETVDRGPFQKALSYMHAGQYAEVEHERHLNGLCSYPLCSNPPAAPYRAHKRFQISARAKTIKEVEGNADEGFCSKKCRVKSQWVRENLGSEAAWLRGQVAPMELLEDMEERWELVWEGGRNGQYRRVKPAAAAGGEGMDIDGAAAASTGGRNTIASQPPPLASAVGGQTVGAAAATSAPLGGAAAAVPQPRPAASQQSSRPMATQASAAADSASAAPADAPAPEASEVHDLLDTLVIRERDTARDVPVPPTLNPPPAQLAPKPPSATSARKARNTSSMIDGANSKLAQSVLTAHRQMKPVLQQEGDSEEEEGYQEQEWEKAMGWGEGKELEAMFEEARRARELAGEQ</sequence>
<proteinExistence type="inferred from homology"/>
<dbReference type="Proteomes" id="UP000006757">
    <property type="component" value="Unassembled WGS sequence"/>
</dbReference>
<keyword evidence="16" id="KW-1185">Reference proteome</keyword>
<feature type="region of interest" description="Disordered" evidence="13">
    <location>
        <begin position="220"/>
        <end position="250"/>
    </location>
</feature>
<dbReference type="EMBL" id="AMBO01000374">
    <property type="protein sequence ID" value="EKC99188.1"/>
    <property type="molecule type" value="Genomic_DNA"/>
</dbReference>
<evidence type="ECO:0000256" key="13">
    <source>
        <dbReference type="SAM" id="MobiDB-lite"/>
    </source>
</evidence>
<evidence type="ECO:0000256" key="11">
    <source>
        <dbReference type="PROSITE-ProRule" id="PRU00812"/>
    </source>
</evidence>
<protein>
    <recommendedName>
        <fullName evidence="12">RNA polymerase II subunit B1 CTD phosphatase RPAP2 homolog</fullName>
        <ecNumber evidence="12">3.1.3.16</ecNumber>
    </recommendedName>
</protein>
<keyword evidence="6 12" id="KW-0862">Zinc</keyword>
<dbReference type="InterPro" id="IPR039693">
    <property type="entry name" value="Rtr1/RPAP2"/>
</dbReference>
<evidence type="ECO:0000259" key="14">
    <source>
        <dbReference type="PROSITE" id="PS51479"/>
    </source>
</evidence>
<comment type="subcellular location">
    <subcellularLocation>
        <location evidence="1 12">Nucleus</location>
    </subcellularLocation>
</comment>
<dbReference type="PROSITE" id="PS51479">
    <property type="entry name" value="ZF_RTR1"/>
    <property type="match status" value="1"/>
</dbReference>
<evidence type="ECO:0000256" key="10">
    <source>
        <dbReference type="ARBA" id="ARBA00048336"/>
    </source>
</evidence>
<keyword evidence="7 12" id="KW-0904">Protein phosphatase</keyword>
<dbReference type="InterPro" id="IPR007308">
    <property type="entry name" value="Rtr1/RPAP2_dom"/>
</dbReference>
<comment type="similarity">
    <text evidence="2 11 12">Belongs to the RPAP2 family.</text>
</comment>
<feature type="region of interest" description="Disordered" evidence="13">
    <location>
        <begin position="330"/>
        <end position="368"/>
    </location>
</feature>
<evidence type="ECO:0000256" key="1">
    <source>
        <dbReference type="ARBA" id="ARBA00004123"/>
    </source>
</evidence>
<evidence type="ECO:0000256" key="2">
    <source>
        <dbReference type="ARBA" id="ARBA00005676"/>
    </source>
</evidence>
<evidence type="ECO:0000256" key="12">
    <source>
        <dbReference type="RuleBase" id="RU367080"/>
    </source>
</evidence>
<evidence type="ECO:0000313" key="16">
    <source>
        <dbReference type="Proteomes" id="UP000006757"/>
    </source>
</evidence>
<gene>
    <name evidence="15" type="ORF">A1Q2_06505</name>
</gene>
<evidence type="ECO:0000313" key="15">
    <source>
        <dbReference type="EMBL" id="EKC99188.1"/>
    </source>
</evidence>
<dbReference type="InParanoid" id="K1WC40"/>
<dbReference type="GO" id="GO:0005737">
    <property type="term" value="C:cytoplasm"/>
    <property type="evidence" value="ECO:0007669"/>
    <property type="project" value="TreeGrafter"/>
</dbReference>
<dbReference type="PANTHER" id="PTHR14732">
    <property type="entry name" value="RNA POLYMERASE II SUBUNIT B1 CTD PHOSPHATASE RPAP2-RELATED"/>
    <property type="match status" value="1"/>
</dbReference>
<evidence type="ECO:0000256" key="4">
    <source>
        <dbReference type="ARBA" id="ARBA00022771"/>
    </source>
</evidence>
<keyword evidence="8 12" id="KW-0539">Nucleus</keyword>
<comment type="caution">
    <text evidence="15">The sequence shown here is derived from an EMBL/GenBank/DDBJ whole genome shotgun (WGS) entry which is preliminary data.</text>
</comment>
<dbReference type="Gene3D" id="1.25.40.820">
    <property type="match status" value="1"/>
</dbReference>
<name>K1WC40_TRIAC</name>
<comment type="catalytic activity">
    <reaction evidence="10 12">
        <text>O-phospho-L-threonyl-[protein] + H2O = L-threonyl-[protein] + phosphate</text>
        <dbReference type="Rhea" id="RHEA:47004"/>
        <dbReference type="Rhea" id="RHEA-COMP:11060"/>
        <dbReference type="Rhea" id="RHEA-COMP:11605"/>
        <dbReference type="ChEBI" id="CHEBI:15377"/>
        <dbReference type="ChEBI" id="CHEBI:30013"/>
        <dbReference type="ChEBI" id="CHEBI:43474"/>
        <dbReference type="ChEBI" id="CHEBI:61977"/>
        <dbReference type="EC" id="3.1.3.16"/>
    </reaction>
</comment>
<dbReference type="Pfam" id="PF04181">
    <property type="entry name" value="RPAP2_Rtr1"/>
    <property type="match status" value="1"/>
</dbReference>
<keyword evidence="4 12" id="KW-0863">Zinc-finger</keyword>
<dbReference type="HOGENOM" id="CLU_653846_0_0_1"/>
<dbReference type="GO" id="GO:0008420">
    <property type="term" value="F:RNA polymerase II CTD heptapeptide repeat phosphatase activity"/>
    <property type="evidence" value="ECO:0007669"/>
    <property type="project" value="UniProtKB-UniRule"/>
</dbReference>
<feature type="region of interest" description="Disordered" evidence="13">
    <location>
        <begin position="271"/>
        <end position="314"/>
    </location>
</feature>
<accession>K1WC40</accession>
<evidence type="ECO:0000256" key="5">
    <source>
        <dbReference type="ARBA" id="ARBA00022801"/>
    </source>
</evidence>
<evidence type="ECO:0000256" key="9">
    <source>
        <dbReference type="ARBA" id="ARBA00047761"/>
    </source>
</evidence>
<organism evidence="15 16">
    <name type="scientific">Trichosporon asahii var. asahii (strain CBS 8904)</name>
    <name type="common">Yeast</name>
    <dbReference type="NCBI Taxonomy" id="1220162"/>
    <lineage>
        <taxon>Eukaryota</taxon>
        <taxon>Fungi</taxon>
        <taxon>Dikarya</taxon>
        <taxon>Basidiomycota</taxon>
        <taxon>Agaricomycotina</taxon>
        <taxon>Tremellomycetes</taxon>
        <taxon>Trichosporonales</taxon>
        <taxon>Trichosporonaceae</taxon>
        <taxon>Trichosporon</taxon>
    </lineage>
</organism>
<feature type="compositionally biased region" description="Pro residues" evidence="13">
    <location>
        <begin position="335"/>
        <end position="352"/>
    </location>
</feature>
<dbReference type="STRING" id="1220162.K1WC40"/>
<feature type="region of interest" description="Disordered" evidence="13">
    <location>
        <begin position="1"/>
        <end position="45"/>
    </location>
</feature>
<evidence type="ECO:0000256" key="3">
    <source>
        <dbReference type="ARBA" id="ARBA00022723"/>
    </source>
</evidence>
<dbReference type="PANTHER" id="PTHR14732:SF0">
    <property type="entry name" value="RNA POLYMERASE II SUBUNIT B1 CTD PHOSPHATASE RPAP2-RELATED"/>
    <property type="match status" value="1"/>
</dbReference>
<dbReference type="OrthoDB" id="2596500at2759"/>
<dbReference type="GO" id="GO:0043175">
    <property type="term" value="F:RNA polymerase core enzyme binding"/>
    <property type="evidence" value="ECO:0007669"/>
    <property type="project" value="UniProtKB-UniRule"/>
</dbReference>
<feature type="domain" description="RTR1-type" evidence="14">
    <location>
        <begin position="98"/>
        <end position="185"/>
    </location>
</feature>
<dbReference type="GO" id="GO:0005634">
    <property type="term" value="C:nucleus"/>
    <property type="evidence" value="ECO:0007669"/>
    <property type="project" value="UniProtKB-SubCell"/>
</dbReference>
<keyword evidence="3 12" id="KW-0479">Metal-binding</keyword>
<dbReference type="EC" id="3.1.3.16" evidence="12"/>
<evidence type="ECO:0000256" key="6">
    <source>
        <dbReference type="ARBA" id="ARBA00022833"/>
    </source>
</evidence>
<comment type="catalytic activity">
    <reaction evidence="9 12">
        <text>O-phospho-L-seryl-[protein] + H2O = L-seryl-[protein] + phosphate</text>
        <dbReference type="Rhea" id="RHEA:20629"/>
        <dbReference type="Rhea" id="RHEA-COMP:9863"/>
        <dbReference type="Rhea" id="RHEA-COMP:11604"/>
        <dbReference type="ChEBI" id="CHEBI:15377"/>
        <dbReference type="ChEBI" id="CHEBI:29999"/>
        <dbReference type="ChEBI" id="CHEBI:43474"/>
        <dbReference type="ChEBI" id="CHEBI:83421"/>
        <dbReference type="EC" id="3.1.3.16"/>
    </reaction>
</comment>
<dbReference type="OMA" id="GNTWDDV"/>
<dbReference type="eggNOG" id="ENOG502SCU8">
    <property type="taxonomic scope" value="Eukaryota"/>
</dbReference>
<evidence type="ECO:0000256" key="8">
    <source>
        <dbReference type="ARBA" id="ARBA00023242"/>
    </source>
</evidence>
<feature type="compositionally biased region" description="Low complexity" evidence="13">
    <location>
        <begin position="26"/>
        <end position="38"/>
    </location>
</feature>
<evidence type="ECO:0000256" key="7">
    <source>
        <dbReference type="ARBA" id="ARBA00022912"/>
    </source>
</evidence>
<feature type="compositionally biased region" description="Low complexity" evidence="13">
    <location>
        <begin position="271"/>
        <end position="313"/>
    </location>
</feature>
<dbReference type="AlphaFoldDB" id="K1WC40"/>
<keyword evidence="5 12" id="KW-0378">Hydrolase</keyword>
<dbReference type="GO" id="GO:0008270">
    <property type="term" value="F:zinc ion binding"/>
    <property type="evidence" value="ECO:0007669"/>
    <property type="project" value="UniProtKB-KW"/>
</dbReference>
<comment type="function">
    <text evidence="12">Putative RNA polymerase II subunit B1 C-terminal domain (CTD) phosphatase involved in RNA polymerase II transcription regulation.</text>
</comment>
<dbReference type="InterPro" id="IPR038534">
    <property type="entry name" value="Rtr1/RPAP2_sf"/>
</dbReference>